<evidence type="ECO:0000313" key="3">
    <source>
        <dbReference type="Proteomes" id="UP000386466"/>
    </source>
</evidence>
<gene>
    <name evidence="2" type="ORF">LYPA_23C005535</name>
</gene>
<evidence type="ECO:0000256" key="1">
    <source>
        <dbReference type="SAM" id="MobiDB-lite"/>
    </source>
</evidence>
<feature type="region of interest" description="Disordered" evidence="1">
    <location>
        <begin position="1"/>
        <end position="39"/>
    </location>
</feature>
<name>A0A485NF16_LYNPA</name>
<protein>
    <submittedName>
        <fullName evidence="2">Uncharacterized protein</fullName>
    </submittedName>
</protein>
<dbReference type="EMBL" id="CAAGRJ010016205">
    <property type="protein sequence ID" value="VFV31870.1"/>
    <property type="molecule type" value="Genomic_DNA"/>
</dbReference>
<sequence length="69" mass="7788">RSLLGNSFEVNDTSKSLKQDSSDKGAVVQMLPSEGDDHKCEWTPPADKKCLTEKCSCWDIIDETLIWAW</sequence>
<organism evidence="2 3">
    <name type="scientific">Lynx pardinus</name>
    <name type="common">Iberian lynx</name>
    <name type="synonym">Felis pardina</name>
    <dbReference type="NCBI Taxonomy" id="191816"/>
    <lineage>
        <taxon>Eukaryota</taxon>
        <taxon>Metazoa</taxon>
        <taxon>Chordata</taxon>
        <taxon>Craniata</taxon>
        <taxon>Vertebrata</taxon>
        <taxon>Euteleostomi</taxon>
        <taxon>Mammalia</taxon>
        <taxon>Eutheria</taxon>
        <taxon>Laurasiatheria</taxon>
        <taxon>Carnivora</taxon>
        <taxon>Feliformia</taxon>
        <taxon>Felidae</taxon>
        <taxon>Felinae</taxon>
        <taxon>Lynx</taxon>
    </lineage>
</organism>
<feature type="compositionally biased region" description="Polar residues" evidence="1">
    <location>
        <begin position="1"/>
        <end position="14"/>
    </location>
</feature>
<feature type="non-terminal residue" evidence="2">
    <location>
        <position position="1"/>
    </location>
</feature>
<evidence type="ECO:0000313" key="2">
    <source>
        <dbReference type="EMBL" id="VFV31870.1"/>
    </source>
</evidence>
<accession>A0A485NF16</accession>
<dbReference type="Proteomes" id="UP000386466">
    <property type="component" value="Unassembled WGS sequence"/>
</dbReference>
<proteinExistence type="predicted"/>
<dbReference type="AlphaFoldDB" id="A0A485NF16"/>
<reference evidence="2 3" key="1">
    <citation type="submission" date="2019-01" db="EMBL/GenBank/DDBJ databases">
        <authorList>
            <person name="Alioto T."/>
            <person name="Alioto T."/>
        </authorList>
    </citation>
    <scope>NUCLEOTIDE SEQUENCE [LARGE SCALE GENOMIC DNA]</scope>
</reference>
<keyword evidence="3" id="KW-1185">Reference proteome</keyword>